<dbReference type="CDD" id="cd00085">
    <property type="entry name" value="HNHc"/>
    <property type="match status" value="1"/>
</dbReference>
<keyword evidence="1" id="KW-0255">Endonuclease</keyword>
<organism evidence="1 2">
    <name type="scientific">Deinococcus rhizophilus</name>
    <dbReference type="NCBI Taxonomy" id="3049544"/>
    <lineage>
        <taxon>Bacteria</taxon>
        <taxon>Thermotogati</taxon>
        <taxon>Deinococcota</taxon>
        <taxon>Deinococci</taxon>
        <taxon>Deinococcales</taxon>
        <taxon>Deinococcaceae</taxon>
        <taxon>Deinococcus</taxon>
    </lineage>
</organism>
<dbReference type="EMBL" id="JASNGB010000260">
    <property type="protein sequence ID" value="MDL2345686.1"/>
    <property type="molecule type" value="Genomic_DNA"/>
</dbReference>
<evidence type="ECO:0000313" key="1">
    <source>
        <dbReference type="EMBL" id="MDL2345686.1"/>
    </source>
</evidence>
<dbReference type="GO" id="GO:0004519">
    <property type="term" value="F:endonuclease activity"/>
    <property type="evidence" value="ECO:0007669"/>
    <property type="project" value="UniProtKB-KW"/>
</dbReference>
<dbReference type="RefSeq" id="WP_285525342.1">
    <property type="nucleotide sequence ID" value="NZ_JASNGB010000260.1"/>
</dbReference>
<proteinExistence type="predicted"/>
<keyword evidence="1" id="KW-0540">Nuclease</keyword>
<gene>
    <name evidence="1" type="ORF">QOL99_16255</name>
</gene>
<keyword evidence="1" id="KW-0378">Hydrolase</keyword>
<dbReference type="InterPro" id="IPR003615">
    <property type="entry name" value="HNH_nuc"/>
</dbReference>
<protein>
    <submittedName>
        <fullName evidence="1">HNH endonuclease signature motif containing protein</fullName>
    </submittedName>
</protein>
<accession>A0ABT7JL68</accession>
<sequence>MGDGQALLAALLRHEAKSNSYKFALVRALNDLALEYPLEAQGDVVVPLRRVAERWLVHYWGFVGERPIYQGPRARRDGEERQDVSFRPALTRLREAWEALPYTRPDPAGGALLLSAYRAGRGQLPPELQVMTDQTLTVLARAVRQPVRYAGPGGEHRVFGLPAPAGTLAGQPLPGTRPEETAFTVPVSLWRTFQTLPLWIEALCVHEWSLFVERVAQDPPVSRGEVFARLSASPEARTPLTWERHQVRLLMLEGHDFFCPWTGHPLSPTRFALDHIIPVSVHPIGELWNLVPSDPGHNMHVKRARLPDAERFARARPHLTRTYAAYAGWSATAAVLDHDVTTRFGHALAPPELPHAVARLSEAVAQARNVPRY</sequence>
<comment type="caution">
    <text evidence="1">The sequence shown here is derived from an EMBL/GenBank/DDBJ whole genome shotgun (WGS) entry which is preliminary data.</text>
</comment>
<keyword evidence="2" id="KW-1185">Reference proteome</keyword>
<dbReference type="Proteomes" id="UP001302059">
    <property type="component" value="Unassembled WGS sequence"/>
</dbReference>
<evidence type="ECO:0000313" key="2">
    <source>
        <dbReference type="Proteomes" id="UP001302059"/>
    </source>
</evidence>
<reference evidence="1 2" key="1">
    <citation type="submission" date="2023-05" db="EMBL/GenBank/DDBJ databases">
        <authorList>
            <person name="Gao F."/>
        </authorList>
    </citation>
    <scope>NUCLEOTIDE SEQUENCE [LARGE SCALE GENOMIC DNA]</scope>
    <source>
        <strain evidence="1 2">MIMF12</strain>
    </source>
</reference>
<dbReference type="Gene3D" id="1.10.30.50">
    <property type="match status" value="1"/>
</dbReference>
<name>A0ABT7JL68_9DEIO</name>